<evidence type="ECO:0000313" key="2">
    <source>
        <dbReference type="Proteomes" id="UP000593560"/>
    </source>
</evidence>
<gene>
    <name evidence="1" type="ORF">Gohar_003376</name>
</gene>
<dbReference type="EMBL" id="JABFAD010000010">
    <property type="protein sequence ID" value="MBA0811479.1"/>
    <property type="molecule type" value="Genomic_DNA"/>
</dbReference>
<proteinExistence type="predicted"/>
<sequence>MIPSNSTGFKEEHLFHFIPTFEEATVIDVAVKEGVLDATNHTAVIFKKNTQPKPLGEEVGGNPNIFENRLNMKNRGGSGVKAPGQKGGWKINKTLKGPGNKFKTSENLRVSCAESMKMAVDLLTSELDGYVDNDLSLEEGERLDNSIHDRQLERSIDVEVLGNHPQFILVRIYSILHSQPVFIAFVYGSLDKQKRKVLWRDLSLSIPVRQCPWLAIGHFNAILSSEDKKDGYVRGRKYPFFGEFKDKAQLHDLGFQGPFTWHCGNIFERLD</sequence>
<evidence type="ECO:0000313" key="1">
    <source>
        <dbReference type="EMBL" id="MBA0811479.1"/>
    </source>
</evidence>
<dbReference type="InterPro" id="IPR036691">
    <property type="entry name" value="Endo/exonu/phosph_ase_sf"/>
</dbReference>
<keyword evidence="2" id="KW-1185">Reference proteome</keyword>
<evidence type="ECO:0008006" key="3">
    <source>
        <dbReference type="Google" id="ProtNLM"/>
    </source>
</evidence>
<dbReference type="OrthoDB" id="981997at2759"/>
<dbReference type="AlphaFoldDB" id="A0A7J9HNQ8"/>
<name>A0A7J9HNQ8_9ROSI</name>
<dbReference type="SUPFAM" id="SSF56219">
    <property type="entry name" value="DNase I-like"/>
    <property type="match status" value="1"/>
</dbReference>
<dbReference type="Proteomes" id="UP000593560">
    <property type="component" value="Unassembled WGS sequence"/>
</dbReference>
<protein>
    <recommendedName>
        <fullName evidence="3">DUF4283 domain-containing protein</fullName>
    </recommendedName>
</protein>
<organism evidence="1 2">
    <name type="scientific">Gossypium harknessii</name>
    <dbReference type="NCBI Taxonomy" id="34285"/>
    <lineage>
        <taxon>Eukaryota</taxon>
        <taxon>Viridiplantae</taxon>
        <taxon>Streptophyta</taxon>
        <taxon>Embryophyta</taxon>
        <taxon>Tracheophyta</taxon>
        <taxon>Spermatophyta</taxon>
        <taxon>Magnoliopsida</taxon>
        <taxon>eudicotyledons</taxon>
        <taxon>Gunneridae</taxon>
        <taxon>Pentapetalae</taxon>
        <taxon>rosids</taxon>
        <taxon>malvids</taxon>
        <taxon>Malvales</taxon>
        <taxon>Malvaceae</taxon>
        <taxon>Malvoideae</taxon>
        <taxon>Gossypium</taxon>
    </lineage>
</organism>
<reference evidence="1 2" key="1">
    <citation type="journal article" date="2019" name="Genome Biol. Evol.">
        <title>Insights into the evolution of the New World diploid cottons (Gossypium, subgenus Houzingenia) based on genome sequencing.</title>
        <authorList>
            <person name="Grover C.E."/>
            <person name="Arick M.A. 2nd"/>
            <person name="Thrash A."/>
            <person name="Conover J.L."/>
            <person name="Sanders W.S."/>
            <person name="Peterson D.G."/>
            <person name="Frelichowski J.E."/>
            <person name="Scheffler J.A."/>
            <person name="Scheffler B.E."/>
            <person name="Wendel J.F."/>
        </authorList>
    </citation>
    <scope>NUCLEOTIDE SEQUENCE [LARGE SCALE GENOMIC DNA]</scope>
    <source>
        <strain evidence="1">0</strain>
        <tissue evidence="1">Leaf</tissue>
    </source>
</reference>
<accession>A0A7J9HNQ8</accession>
<comment type="caution">
    <text evidence="1">The sequence shown here is derived from an EMBL/GenBank/DDBJ whole genome shotgun (WGS) entry which is preliminary data.</text>
</comment>